<organism evidence="2 5">
    <name type="scientific">Pseudoduganella umbonata</name>
    <dbReference type="NCBI Taxonomy" id="864828"/>
    <lineage>
        <taxon>Bacteria</taxon>
        <taxon>Pseudomonadati</taxon>
        <taxon>Pseudomonadota</taxon>
        <taxon>Betaproteobacteria</taxon>
        <taxon>Burkholderiales</taxon>
        <taxon>Oxalobacteraceae</taxon>
        <taxon>Telluria group</taxon>
        <taxon>Pseudoduganella</taxon>
    </lineage>
</organism>
<dbReference type="AlphaFoldDB" id="A0A4P8HT50"/>
<dbReference type="OrthoDB" id="480426at2"/>
<dbReference type="RefSeq" id="WP_137314521.1">
    <property type="nucleotide sequence ID" value="NZ_CP040017.1"/>
</dbReference>
<evidence type="ECO:0000259" key="1">
    <source>
        <dbReference type="Pfam" id="PF13946"/>
    </source>
</evidence>
<evidence type="ECO:0000313" key="2">
    <source>
        <dbReference type="EMBL" id="MBB3220865.1"/>
    </source>
</evidence>
<dbReference type="Gene3D" id="1.10.3130.20">
    <property type="entry name" value="Phycobilisome linker domain"/>
    <property type="match status" value="1"/>
</dbReference>
<evidence type="ECO:0000313" key="4">
    <source>
        <dbReference type="Proteomes" id="UP000298763"/>
    </source>
</evidence>
<dbReference type="InterPro" id="IPR025282">
    <property type="entry name" value="DUF4214"/>
</dbReference>
<dbReference type="Proteomes" id="UP000298763">
    <property type="component" value="Chromosome"/>
</dbReference>
<dbReference type="Proteomes" id="UP000584325">
    <property type="component" value="Unassembled WGS sequence"/>
</dbReference>
<dbReference type="EMBL" id="JACHXS010000002">
    <property type="protein sequence ID" value="MBB3220865.1"/>
    <property type="molecule type" value="Genomic_DNA"/>
</dbReference>
<feature type="domain" description="DUF4214" evidence="1">
    <location>
        <begin position="42"/>
        <end position="100"/>
    </location>
</feature>
<proteinExistence type="predicted"/>
<dbReference type="PRINTS" id="PR00313">
    <property type="entry name" value="CABNDNGRPT"/>
</dbReference>
<protein>
    <submittedName>
        <fullName evidence="3">DUF4214 domain-containing protein</fullName>
    </submittedName>
</protein>
<evidence type="ECO:0000313" key="5">
    <source>
        <dbReference type="Proteomes" id="UP000584325"/>
    </source>
</evidence>
<gene>
    <name evidence="3" type="ORF">FCL38_15540</name>
    <name evidence="2" type="ORF">FHS02_001664</name>
</gene>
<dbReference type="InterPro" id="IPR038255">
    <property type="entry name" value="PBS_linker_sf"/>
</dbReference>
<dbReference type="EMBL" id="CP040017">
    <property type="protein sequence ID" value="QCP11674.1"/>
    <property type="molecule type" value="Genomic_DNA"/>
</dbReference>
<accession>A0A4P8HT50</accession>
<reference evidence="3 4" key="1">
    <citation type="submission" date="2019-05" db="EMBL/GenBank/DDBJ databases">
        <title>Draft Genome Sequences of Six Type Strains of the Genus Massilia.</title>
        <authorList>
            <person name="Miess H."/>
            <person name="Frediansyhah A."/>
            <person name="Gross H."/>
        </authorList>
    </citation>
    <scope>NUCLEOTIDE SEQUENCE [LARGE SCALE GENOMIC DNA]</scope>
    <source>
        <strain evidence="3 4">DSMZ 26121</strain>
    </source>
</reference>
<keyword evidence="4" id="KW-1185">Reference proteome</keyword>
<dbReference type="Pfam" id="PF13946">
    <property type="entry name" value="DUF4214"/>
    <property type="match status" value="1"/>
</dbReference>
<name>A0A4P8HT50_9BURK</name>
<reference evidence="2 5" key="2">
    <citation type="submission" date="2020-08" db="EMBL/GenBank/DDBJ databases">
        <title>Genomic Encyclopedia of Type Strains, Phase III (KMG-III): the genomes of soil and plant-associated and newly described type strains.</title>
        <authorList>
            <person name="Whitman W."/>
        </authorList>
    </citation>
    <scope>NUCLEOTIDE SEQUENCE [LARGE SCALE GENOMIC DNA]</scope>
    <source>
        <strain evidence="2 5">CECT 7753</strain>
    </source>
</reference>
<sequence length="947" mass="94886">MSIQSDIQALYIAYFNRPADFLGLQYWEEQVAKAGGNVAAVADAFAASPEYTSLYEDKSSAEIIDTIYDNLFGRPAEPDAISYWGTRLDNGTFTIGNIANSILVGAQNADKEAIENKKVAAQAFYDSLDTTAEIKAYEANSAAVRDWLKGITTDESLTAATTATALAALTQEVIAGGAGTGTTFDLTIGVDTLPGTAANDTFNATVTADGFTLGSLDSIDGGSGNDALVITDQKGGSIVLGSATVKNVESLTIRSGGDFAVSEDVVNNELDITGWTGLTRASIELTSTDDVKITAGTDTAITLTDKGDANTTIEGGGGAIVVNTKGNATVGGTDANAYTSVTITGAAEVNVTDNSGASKAVGTKLTTVTLDGITAASTVTGKGVTTLNLANIAGQDVTLVNETAKHALTLNLDAVVVDDNDTDEVTTDDVYGIVTDAAATSVTINATDDSAIVLAAEKATTLTVAGAGDLTLVADANADATADADYSALTTVTFTGSGKFTADLSGATELASVNSSTGTGTLDVTIAGTNGAETPAAQSVTGGAGDDKVTITGTLGKGSTLSLGAGSDTVAFSGDDAQILAAAVVDAGAGVDTLSLTVVDASNVGAFKNFEQFDVAGAAGQFDQDILDAKNNVTGFVGTAAAAAGAELLNLGANVGFTVLGTMGTEELTLTQATAGAITITSNVDAEEDDGLMETTAAFITNATSATLVFNNDNVDEEDNTAALSLTGTALKTVAITSGGSEVVNSATVSGDDTLTGITVTGAQHLELTATITGDTNKLTSVDASAATGGVTVTLNELAASATVKLGSGDDIINLDDSVTSTTFATVNAAEKAANNEQTEQSNFDVFALASAVVAENHEAEVAGAYSIEDGLYTLGTGATTLGEVLTQLATNVEVNGAVVFTFGTGTYLYAAGETTEQGDDAIIKLTGTTGIDGLGALADGQLYLVG</sequence>
<evidence type="ECO:0000313" key="3">
    <source>
        <dbReference type="EMBL" id="QCP11674.1"/>
    </source>
</evidence>